<comment type="caution">
    <text evidence="2">The sequence shown here is derived from an EMBL/GenBank/DDBJ whole genome shotgun (WGS) entry which is preliminary data.</text>
</comment>
<dbReference type="Pfam" id="PF00646">
    <property type="entry name" value="F-box"/>
    <property type="match status" value="1"/>
</dbReference>
<dbReference type="EMBL" id="JASNQZ010000007">
    <property type="protein sequence ID" value="KAL0955184.1"/>
    <property type="molecule type" value="Genomic_DNA"/>
</dbReference>
<feature type="domain" description="F-box" evidence="1">
    <location>
        <begin position="2"/>
        <end position="36"/>
    </location>
</feature>
<evidence type="ECO:0000313" key="2">
    <source>
        <dbReference type="EMBL" id="KAL0955184.1"/>
    </source>
</evidence>
<evidence type="ECO:0000313" key="3">
    <source>
        <dbReference type="Proteomes" id="UP001556367"/>
    </source>
</evidence>
<keyword evidence="3" id="KW-1185">Reference proteome</keyword>
<name>A0ABR3JHF2_9AGAR</name>
<protein>
    <recommendedName>
        <fullName evidence="1">F-box domain-containing protein</fullName>
    </recommendedName>
</protein>
<dbReference type="InterPro" id="IPR036047">
    <property type="entry name" value="F-box-like_dom_sf"/>
</dbReference>
<sequence length="421" mass="47829">MPQLPPELWENVLNKLELVDDRAALMNCALVCKIFLAATRPRIFSTFYIQEDSEAPRRCREASQLLTNSPYLVPYFRTFSISFARNVYTDQPEPTVNLATEPSLPDLLGMFTHVEFLILDSDGRDWGEIPARFRSALMYIASLPTIQRVGLYGRLYRDHIEESYALLHSFKAVIELRMDIALVHESEALFHVGTDSSPIAFRHVELDSLKFLDLSGVTIDPDDREQRIDPLIHCPNVLEILWGAPIWLFDSFVRQCTMAKFTTLGFRVDCLTGLPKDDDLVDFTACPMVQNLGVNISLCSHDWENYAMSLRWTSNFLSQLSKDSAVQCIKLDFAVSGDWVDQNSSTDIWEDLGAHLTTLAVEGRLRHLQIRLLVSLKDAEAMRAILPVAVPLVQAAEDHFQRFRAVHGCTFEANAYIRRAS</sequence>
<evidence type="ECO:0000259" key="1">
    <source>
        <dbReference type="Pfam" id="PF00646"/>
    </source>
</evidence>
<reference evidence="3" key="1">
    <citation type="submission" date="2024-06" db="EMBL/GenBank/DDBJ databases">
        <title>Multi-omics analyses provide insights into the biosynthesis of the anticancer antibiotic pleurotin in Hohenbuehelia grisea.</title>
        <authorList>
            <person name="Weaver J.A."/>
            <person name="Alberti F."/>
        </authorList>
    </citation>
    <scope>NUCLEOTIDE SEQUENCE [LARGE SCALE GENOMIC DNA]</scope>
    <source>
        <strain evidence="3">T-177</strain>
    </source>
</reference>
<dbReference type="Proteomes" id="UP001556367">
    <property type="component" value="Unassembled WGS sequence"/>
</dbReference>
<accession>A0ABR3JHF2</accession>
<gene>
    <name evidence="2" type="ORF">HGRIS_004091</name>
</gene>
<dbReference type="SUPFAM" id="SSF81383">
    <property type="entry name" value="F-box domain"/>
    <property type="match status" value="1"/>
</dbReference>
<proteinExistence type="predicted"/>
<organism evidence="2 3">
    <name type="scientific">Hohenbuehelia grisea</name>
    <dbReference type="NCBI Taxonomy" id="104357"/>
    <lineage>
        <taxon>Eukaryota</taxon>
        <taxon>Fungi</taxon>
        <taxon>Dikarya</taxon>
        <taxon>Basidiomycota</taxon>
        <taxon>Agaricomycotina</taxon>
        <taxon>Agaricomycetes</taxon>
        <taxon>Agaricomycetidae</taxon>
        <taxon>Agaricales</taxon>
        <taxon>Pleurotineae</taxon>
        <taxon>Pleurotaceae</taxon>
        <taxon>Hohenbuehelia</taxon>
    </lineage>
</organism>
<dbReference type="InterPro" id="IPR001810">
    <property type="entry name" value="F-box_dom"/>
</dbReference>